<accession>A0A1T1CZC7</accession>
<sequence>MTVSFAFDWVDAAPSPDMAMGQTMAQLSIQVNGETVTSVRDHGSNARRDHIVVPLLSVAEWVVGNWCHIWYEIPDTTTTRQKPGFEQRHNLAFAGDGFLFPKLTMAPSVDGMEQLRWTPWQPQHARIEFVAAGQDCVACNQLQTELERIVEAVLERLRSFGHRQDTVVSDLLQDPWEAIKALDPDEREFCRAAALLGVDPFAVHQEEADEITTFWERTGAAIREDMLASLDETETTLPAAAMWLDDTGKMLEREDAGSGNEWEAIRHRLPMVQVAKPWEQGYMLARSLRRALDCGDGRFDFASSGQPAVTCRETAMPSSRMEGLVAAGTPACAITKRRREETAKRFLLARALGDYMGRSEAGLGILTSMDTVRQGQSRAFAAELLAPAESLRTRLADRGAAEDVIRDLGQEFDVSTWVIEHQISNHGLVEPCPRR</sequence>
<reference evidence="1 2" key="1">
    <citation type="submission" date="2017-02" db="EMBL/GenBank/DDBJ databases">
        <title>Draft Genome Sequences of 'Candidatus Synechococcus spongiarum', Cyanobacterial Symbionts of the Mediterranean Sponge Aplysina aerophoba from two locations.</title>
        <authorList>
            <person name="Slaby B.M."/>
            <person name="Hentschel U."/>
        </authorList>
    </citation>
    <scope>NUCLEOTIDE SEQUENCE [LARGE SCALE GENOMIC DNA]</scope>
    <source>
        <strain evidence="1">LMB bulk15N</strain>
    </source>
</reference>
<dbReference type="AlphaFoldDB" id="A0A1T1CZC7"/>
<dbReference type="OrthoDB" id="596881at2"/>
<proteinExistence type="predicted"/>
<dbReference type="RefSeq" id="WP_078232538.1">
    <property type="nucleotide sequence ID" value="NZ_MWLE01000093.1"/>
</dbReference>
<gene>
    <name evidence="1" type="ORF">BV53_06820</name>
</gene>
<organism evidence="1 2">
    <name type="scientific">Candidatus Synechococcus spongiarum LMB bulk15N</name>
    <dbReference type="NCBI Taxonomy" id="1943583"/>
    <lineage>
        <taxon>Bacteria</taxon>
        <taxon>Bacillati</taxon>
        <taxon>Cyanobacteriota</taxon>
        <taxon>Cyanophyceae</taxon>
        <taxon>Synechococcales</taxon>
        <taxon>Synechococcaceae</taxon>
        <taxon>Synechococcus</taxon>
    </lineage>
</organism>
<evidence type="ECO:0000313" key="2">
    <source>
        <dbReference type="Proteomes" id="UP000242590"/>
    </source>
</evidence>
<dbReference type="EMBL" id="MWLE01000093">
    <property type="protein sequence ID" value="OOV33924.1"/>
    <property type="molecule type" value="Genomic_DNA"/>
</dbReference>
<comment type="caution">
    <text evidence="1">The sequence shown here is derived from an EMBL/GenBank/DDBJ whole genome shotgun (WGS) entry which is preliminary data.</text>
</comment>
<evidence type="ECO:0000313" key="1">
    <source>
        <dbReference type="EMBL" id="OOV33924.1"/>
    </source>
</evidence>
<name>A0A1T1CZC7_9SYNE</name>
<dbReference type="Proteomes" id="UP000242590">
    <property type="component" value="Unassembled WGS sequence"/>
</dbReference>
<protein>
    <submittedName>
        <fullName evidence="1">Uncharacterized protein</fullName>
    </submittedName>
</protein>